<keyword evidence="6 7" id="KW-0539">Nucleus</keyword>
<dbReference type="GO" id="GO:0071011">
    <property type="term" value="C:precatalytic spliceosome"/>
    <property type="evidence" value="ECO:0007005"/>
    <property type="project" value="FlyBase"/>
</dbReference>
<dbReference type="VEuPathDB" id="VectorBase:FBgn0030468"/>
<dbReference type="FlyBase" id="FBgn0030468">
    <property type="gene designation" value="CG1622"/>
</dbReference>
<keyword evidence="3 7" id="KW-0507">mRNA processing</keyword>
<evidence type="ECO:0000256" key="5">
    <source>
        <dbReference type="ARBA" id="ARBA00023187"/>
    </source>
</evidence>
<evidence type="ECO:0000256" key="7">
    <source>
        <dbReference type="RuleBase" id="RU367025"/>
    </source>
</evidence>
<accession>Q8MR43</accession>
<keyword evidence="5 7" id="KW-0508">mRNA splicing</keyword>
<dbReference type="Pfam" id="PF03371">
    <property type="entry name" value="PRP38"/>
    <property type="match status" value="1"/>
</dbReference>
<comment type="subcellular location">
    <subcellularLocation>
        <location evidence="1 7">Nucleus</location>
    </subcellularLocation>
</comment>
<dbReference type="PANTHER" id="PTHR23142">
    <property type="entry name" value="PRE-MRNA-SPLICING FACTOR 38A-RELATED"/>
    <property type="match status" value="1"/>
</dbReference>
<dbReference type="AlphaFoldDB" id="Q8MR43"/>
<comment type="similarity">
    <text evidence="2 7">Belongs to the PRP38 family.</text>
</comment>
<protein>
    <recommendedName>
        <fullName evidence="7">Pre-mRNA-splicing factor 38</fullName>
    </recommendedName>
</protein>
<sequence length="418" mass="45144">MDEDYSASSSAGGGKKAGKQHNTLPFWGNESSMNLNALILANIQSSSYFKVHLFKLKTYHEVVDEIYYQVKHMEPWERGSRKTSGQTGMCGGVRGVGAGGIVSTAYCLLYKLYTLRLTRKQINGLLNHTDSAYIRALGFMYLRYTQPPGDLYDWYEDYLQDEEEIDVKAGGGQVLTIGQMVYQFMTKLDWFSTLFPRIPVPIQKQIEKRIEQYCREQGVTVHQLSTGRSTAGTGGGPGAAGQDADYQDYPEGGVERGSGGRGVDKLAPVPTPTHNRITTATIMTSVTTMLPRLARPTAVVAVAMRTTHRRRCHHRCLTASAKGRGIAIGIRIRITTATAASTRRSTTIDKARVAAAEAAAGVATAPSAMSASGTVVATSGAARAGTTNTMKSVSDVIGEDRFHPPKLASSSLSCSVTN</sequence>
<reference evidence="9" key="1">
    <citation type="submission" date="2002-06" db="EMBL/GenBank/DDBJ databases">
        <authorList>
            <person name="Stapleton M."/>
            <person name="Brokstein P."/>
            <person name="Hong L."/>
            <person name="Agbayani A."/>
            <person name="Carlson J."/>
            <person name="Champe M."/>
            <person name="Chavez C."/>
            <person name="Dorsett V."/>
            <person name="Dresnek D."/>
            <person name="Farfan D."/>
            <person name="Frise E."/>
            <person name="George R."/>
            <person name="Gonzalez M."/>
            <person name="Guarin H."/>
            <person name="Kronmiller B."/>
            <person name="Li P."/>
            <person name="Liao G."/>
            <person name="Miranda A."/>
            <person name="Mungall C.J."/>
            <person name="Nunoo J."/>
            <person name="Pacleb J."/>
            <person name="Paragas V."/>
            <person name="Park S."/>
            <person name="Patel S."/>
            <person name="Phouanenavong S."/>
            <person name="Wan K."/>
            <person name="Yu C."/>
            <person name="Lewis S.E."/>
            <person name="Rubin G.M."/>
            <person name="Celniker S."/>
        </authorList>
    </citation>
    <scope>NUCLEOTIDE SEQUENCE</scope>
</reference>
<feature type="region of interest" description="Disordered" evidence="8">
    <location>
        <begin position="221"/>
        <end position="273"/>
    </location>
</feature>
<evidence type="ECO:0000256" key="6">
    <source>
        <dbReference type="ARBA" id="ARBA00023242"/>
    </source>
</evidence>
<dbReference type="ExpressionAtlas" id="Q8MR43">
    <property type="expression patterns" value="baseline and differential"/>
</dbReference>
<organism evidence="9">
    <name type="scientific">Drosophila melanogaster</name>
    <name type="common">Fruit fly</name>
    <dbReference type="NCBI Taxonomy" id="7227"/>
    <lineage>
        <taxon>Eukaryota</taxon>
        <taxon>Metazoa</taxon>
        <taxon>Ecdysozoa</taxon>
        <taxon>Arthropoda</taxon>
        <taxon>Hexapoda</taxon>
        <taxon>Insecta</taxon>
        <taxon>Pterygota</taxon>
        <taxon>Neoptera</taxon>
        <taxon>Endopterygota</taxon>
        <taxon>Diptera</taxon>
        <taxon>Brachycera</taxon>
        <taxon>Muscomorpha</taxon>
        <taxon>Ephydroidea</taxon>
        <taxon>Drosophilidae</taxon>
        <taxon>Drosophila</taxon>
        <taxon>Sophophora</taxon>
    </lineage>
</organism>
<gene>
    <name evidence="9 10" type="ORF">CG1622</name>
</gene>
<dbReference type="AGR" id="FB:FBgn0030468"/>
<evidence type="ECO:0000256" key="4">
    <source>
        <dbReference type="ARBA" id="ARBA00022728"/>
    </source>
</evidence>
<feature type="compositionally biased region" description="Low complexity" evidence="8">
    <location>
        <begin position="240"/>
        <end position="252"/>
    </location>
</feature>
<evidence type="ECO:0000313" key="9">
    <source>
        <dbReference type="EMBL" id="AAM52648.1"/>
    </source>
</evidence>
<evidence type="ECO:0000256" key="3">
    <source>
        <dbReference type="ARBA" id="ARBA00022664"/>
    </source>
</evidence>
<evidence type="ECO:0000256" key="2">
    <source>
        <dbReference type="ARBA" id="ARBA00006164"/>
    </source>
</evidence>
<evidence type="ECO:0000256" key="1">
    <source>
        <dbReference type="ARBA" id="ARBA00004123"/>
    </source>
</evidence>
<dbReference type="GO" id="GO:0000398">
    <property type="term" value="P:mRNA splicing, via spliceosome"/>
    <property type="evidence" value="ECO:0000305"/>
    <property type="project" value="FlyBase"/>
</dbReference>
<dbReference type="EMBL" id="AY122136">
    <property type="protein sequence ID" value="AAM52648.1"/>
    <property type="molecule type" value="mRNA"/>
</dbReference>
<name>Q8MR43_DROME</name>
<dbReference type="Bgee" id="FBgn0030468">
    <property type="expression patterns" value="Expressed in egg cell and 147 other cell types or tissues"/>
</dbReference>
<evidence type="ECO:0000256" key="8">
    <source>
        <dbReference type="SAM" id="MobiDB-lite"/>
    </source>
</evidence>
<dbReference type="OrthoDB" id="3881at2759"/>
<proteinExistence type="evidence at transcript level"/>
<evidence type="ECO:0000313" key="10">
    <source>
        <dbReference type="FlyBase" id="FBgn0030468"/>
    </source>
</evidence>
<comment type="function">
    <text evidence="7">Required for pre-mRNA splicing.</text>
</comment>
<dbReference type="InterPro" id="IPR005037">
    <property type="entry name" value="PRP38"/>
</dbReference>
<keyword evidence="4 7" id="KW-0747">Spliceosome</keyword>